<feature type="region of interest" description="Disordered" evidence="5">
    <location>
        <begin position="319"/>
        <end position="353"/>
    </location>
</feature>
<dbReference type="EMBL" id="JANCYW010000004">
    <property type="protein sequence ID" value="KAK4535145.1"/>
    <property type="molecule type" value="Genomic_DNA"/>
</dbReference>
<dbReference type="PANTHER" id="PTHR10159:SF519">
    <property type="entry name" value="DUAL SPECIFICITY PROTEIN PHOSPHATASE MPK3"/>
    <property type="match status" value="1"/>
</dbReference>
<evidence type="ECO:0000256" key="1">
    <source>
        <dbReference type="ARBA" id="ARBA00008601"/>
    </source>
</evidence>
<dbReference type="SMART" id="SM00450">
    <property type="entry name" value="RHOD"/>
    <property type="match status" value="1"/>
</dbReference>
<dbReference type="InterPro" id="IPR036873">
    <property type="entry name" value="Rhodanese-like_dom_sf"/>
</dbReference>
<dbReference type="Pfam" id="PF00581">
    <property type="entry name" value="Rhodanese"/>
    <property type="match status" value="1"/>
</dbReference>
<dbReference type="Gene3D" id="3.40.250.10">
    <property type="entry name" value="Rhodanese-like domain"/>
    <property type="match status" value="1"/>
</dbReference>
<keyword evidence="10" id="KW-1185">Reference proteome</keyword>
<dbReference type="PROSITE" id="PS50056">
    <property type="entry name" value="TYR_PHOSPHATASE_2"/>
    <property type="match status" value="1"/>
</dbReference>
<feature type="domain" description="Rhodanese" evidence="8">
    <location>
        <begin position="450"/>
        <end position="565"/>
    </location>
</feature>
<comment type="similarity">
    <text evidence="1">Belongs to the protein-tyrosine phosphatase family. Non-receptor class dual specificity subfamily.</text>
</comment>
<feature type="compositionally biased region" description="Low complexity" evidence="5">
    <location>
        <begin position="224"/>
        <end position="244"/>
    </location>
</feature>
<feature type="region of interest" description="Disordered" evidence="5">
    <location>
        <begin position="172"/>
        <end position="191"/>
    </location>
</feature>
<evidence type="ECO:0000313" key="9">
    <source>
        <dbReference type="EMBL" id="KAK4535145.1"/>
    </source>
</evidence>
<dbReference type="InterPro" id="IPR029021">
    <property type="entry name" value="Prot-tyrosine_phosphatase-like"/>
</dbReference>
<dbReference type="CDD" id="cd14498">
    <property type="entry name" value="DSP"/>
    <property type="match status" value="1"/>
</dbReference>
<comment type="caution">
    <text evidence="9">The sequence shown here is derived from an EMBL/GenBank/DDBJ whole genome shotgun (WGS) entry which is preliminary data.</text>
</comment>
<keyword evidence="3" id="KW-0378">Hydrolase</keyword>
<dbReference type="PANTHER" id="PTHR10159">
    <property type="entry name" value="DUAL SPECIFICITY PROTEIN PHOSPHATASE"/>
    <property type="match status" value="1"/>
</dbReference>
<dbReference type="GO" id="GO:0043409">
    <property type="term" value="P:negative regulation of MAPK cascade"/>
    <property type="evidence" value="ECO:0007669"/>
    <property type="project" value="TreeGrafter"/>
</dbReference>
<dbReference type="Pfam" id="PF00782">
    <property type="entry name" value="DSPc"/>
    <property type="match status" value="1"/>
</dbReference>
<dbReference type="Proteomes" id="UP001301350">
    <property type="component" value="Unassembled WGS sequence"/>
</dbReference>
<dbReference type="PROSITE" id="PS50206">
    <property type="entry name" value="RHODANESE_3"/>
    <property type="match status" value="1"/>
</dbReference>
<feature type="compositionally biased region" description="Low complexity" evidence="5">
    <location>
        <begin position="338"/>
        <end position="353"/>
    </location>
</feature>
<feature type="domain" description="Tyrosine-protein phosphatase" evidence="6">
    <location>
        <begin position="603"/>
        <end position="745"/>
    </location>
</feature>
<gene>
    <name evidence="9" type="ORF">CDCA_CDCA04G1170</name>
</gene>
<dbReference type="GO" id="GO:0004725">
    <property type="term" value="F:protein tyrosine phosphatase activity"/>
    <property type="evidence" value="ECO:0007669"/>
    <property type="project" value="UniProtKB-EC"/>
</dbReference>
<keyword evidence="4" id="KW-0904">Protein phosphatase</keyword>
<feature type="region of interest" description="Disordered" evidence="5">
    <location>
        <begin position="214"/>
        <end position="244"/>
    </location>
</feature>
<name>A0AAV9IS68_CYACA</name>
<feature type="domain" description="Tyrosine specific protein phosphatases" evidence="7">
    <location>
        <begin position="671"/>
        <end position="723"/>
    </location>
</feature>
<dbReference type="PROSITE" id="PS50054">
    <property type="entry name" value="TYR_PHOSPHATASE_DUAL"/>
    <property type="match status" value="1"/>
</dbReference>
<evidence type="ECO:0000256" key="2">
    <source>
        <dbReference type="ARBA" id="ARBA00013064"/>
    </source>
</evidence>
<dbReference type="GO" id="GO:0005737">
    <property type="term" value="C:cytoplasm"/>
    <property type="evidence" value="ECO:0007669"/>
    <property type="project" value="TreeGrafter"/>
</dbReference>
<proteinExistence type="inferred from homology"/>
<dbReference type="SUPFAM" id="SSF52821">
    <property type="entry name" value="Rhodanese/Cell cycle control phosphatase"/>
    <property type="match status" value="1"/>
</dbReference>
<evidence type="ECO:0000256" key="3">
    <source>
        <dbReference type="ARBA" id="ARBA00022801"/>
    </source>
</evidence>
<sequence length="756" mass="80331">MPERGMNNGKEEAVWQRAVQPAYVPPLSPSLSGGAGGRGAVLNYSVALDMTRADDGSVGGVVAGTPMRRSVAGWTSDGRPAPAHAVAAAAPVPIARAKRPREPLSVAGGEEVDAAGGCSRFFYRPSSTPSDHDSLGVEDSGSSWSALSPLAATATVMPGDVARQTAADPLEPLAAPEPWPLPESPGASGSAEVDIELRPASAALPPRKALALSSERALDDAGERSSTADAAANAAADSRAAQRARTPAMAIPPCFLVRNARSHRVEAMVRDGHYSPHRQYVCLASSLSSVPNALRELSSSPSSPLVSVADRAMEAAAAVAARTSDPSPESVGESDWLSSSSSPSSPSSPSPATTAAASDWVVAIPPSILSSPHLAQFFQGAAAAKDGTMNGGSEESAIAAVVDADTIPSAGVERFACYETLSASSTNPLAPTPRLITPEALSALLSRSTEAASVLLLDVRTEMLYEFERVRGAVHLPPARTAPGSEVCLEPMLRRLHTLLEEASTPRTVVVYDQATSQLDAAHSVAASLVDAICRTRCACRTSVTSVALVAGGYSRIALEYPQCTCGQQDHLASKRFRRKLRRRLGAFFERFLSAHFHRTQCPPSQILPFLYVGNDRDAANWSFLQQAHITHVLMVGFELKAHFPGAFRYHQLRVLDSVEERLDAVFPQIFQFIDQSRSDDAHATVLVHCFAGVSRSVSAVLAYLVHSGWTLRTAWALMRERRAIVQPNPAFWGQLRAYEHQRHGQCSVDAEAVER</sequence>
<dbReference type="SUPFAM" id="SSF52799">
    <property type="entry name" value="(Phosphotyrosine protein) phosphatases II"/>
    <property type="match status" value="1"/>
</dbReference>
<evidence type="ECO:0000259" key="6">
    <source>
        <dbReference type="PROSITE" id="PS50054"/>
    </source>
</evidence>
<reference evidence="9 10" key="1">
    <citation type="submission" date="2022-07" db="EMBL/GenBank/DDBJ databases">
        <title>Genome-wide signatures of adaptation to extreme environments.</title>
        <authorList>
            <person name="Cho C.H."/>
            <person name="Yoon H.S."/>
        </authorList>
    </citation>
    <scope>NUCLEOTIDE SEQUENCE [LARGE SCALE GENOMIC DNA]</scope>
    <source>
        <strain evidence="9 10">DBV 063 E5</strain>
    </source>
</reference>
<evidence type="ECO:0000313" key="10">
    <source>
        <dbReference type="Proteomes" id="UP001301350"/>
    </source>
</evidence>
<dbReference type="Gene3D" id="3.90.190.10">
    <property type="entry name" value="Protein tyrosine phosphatase superfamily"/>
    <property type="match status" value="1"/>
</dbReference>
<evidence type="ECO:0000259" key="7">
    <source>
        <dbReference type="PROSITE" id="PS50056"/>
    </source>
</evidence>
<dbReference type="SMART" id="SM00195">
    <property type="entry name" value="DSPc"/>
    <property type="match status" value="1"/>
</dbReference>
<accession>A0AAV9IS68</accession>
<dbReference type="AlphaFoldDB" id="A0AAV9IS68"/>
<organism evidence="9 10">
    <name type="scientific">Cyanidium caldarium</name>
    <name type="common">Red alga</name>
    <dbReference type="NCBI Taxonomy" id="2771"/>
    <lineage>
        <taxon>Eukaryota</taxon>
        <taxon>Rhodophyta</taxon>
        <taxon>Bangiophyceae</taxon>
        <taxon>Cyanidiales</taxon>
        <taxon>Cyanidiaceae</taxon>
        <taxon>Cyanidium</taxon>
    </lineage>
</organism>
<dbReference type="InterPro" id="IPR001763">
    <property type="entry name" value="Rhodanese-like_dom"/>
</dbReference>
<evidence type="ECO:0000256" key="4">
    <source>
        <dbReference type="ARBA" id="ARBA00022912"/>
    </source>
</evidence>
<evidence type="ECO:0000259" key="8">
    <source>
        <dbReference type="PROSITE" id="PS50206"/>
    </source>
</evidence>
<protein>
    <recommendedName>
        <fullName evidence="2">protein-tyrosine-phosphatase</fullName>
        <ecNumber evidence="2">3.1.3.48</ecNumber>
    </recommendedName>
</protein>
<dbReference type="EC" id="3.1.3.48" evidence="2"/>
<evidence type="ECO:0000256" key="5">
    <source>
        <dbReference type="SAM" id="MobiDB-lite"/>
    </source>
</evidence>
<dbReference type="InterPro" id="IPR020422">
    <property type="entry name" value="TYR_PHOSPHATASE_DUAL_dom"/>
</dbReference>
<dbReference type="InterPro" id="IPR000387">
    <property type="entry name" value="Tyr_Pase_dom"/>
</dbReference>
<dbReference type="InterPro" id="IPR000340">
    <property type="entry name" value="Dual-sp_phosphatase_cat-dom"/>
</dbReference>